<dbReference type="SUPFAM" id="SSF53223">
    <property type="entry name" value="Aminoacid dehydrogenase-like, N-terminal domain"/>
    <property type="match status" value="1"/>
</dbReference>
<dbReference type="Gene3D" id="3.40.50.720">
    <property type="entry name" value="NAD(P)-binding Rossmann-like Domain"/>
    <property type="match status" value="1"/>
</dbReference>
<evidence type="ECO:0000259" key="8">
    <source>
        <dbReference type="SMART" id="SM00919"/>
    </source>
</evidence>
<dbReference type="GO" id="GO:0046872">
    <property type="term" value="F:metal ion binding"/>
    <property type="evidence" value="ECO:0007669"/>
    <property type="project" value="UniProtKB-KW"/>
</dbReference>
<dbReference type="FunFam" id="3.40.50.10380:FF:000003">
    <property type="entry name" value="NADP-dependent malic enzyme"/>
    <property type="match status" value="1"/>
</dbReference>
<dbReference type="KEGG" id="kpf:IX53_05860"/>
<dbReference type="Pfam" id="PF03949">
    <property type="entry name" value="Malic_M"/>
    <property type="match status" value="1"/>
</dbReference>
<feature type="binding site" evidence="6">
    <location>
        <position position="285"/>
    </location>
    <ligand>
        <name>(S)-malate</name>
        <dbReference type="ChEBI" id="CHEBI:15589"/>
    </ligand>
</feature>
<dbReference type="SMART" id="SM01274">
    <property type="entry name" value="malic"/>
    <property type="match status" value="1"/>
</dbReference>
<sequence>MNNEALELHKKFRGKLEVKSRIPVNNQKMLSLAYTPGVADVSKLIHEKPEEVFTYTNRWNAVAIVSDGSAVLGLGNIGPEAALPVMEGKAVLFKEFANVDAYPLCINTQDPEKIVEFVETISPTFGGINLEDIASPQCFYIETELRKRLNIPVFHDDQHGAAIIILAALKNALKIIGKRLNEIKVATVGVGAAGGAVIKMLLAAGVRNIVACDRNGILNKNHPETLLNPFHEEIASLINPEGLTGSLEDAMKGADVFIGTSVGGLVTQDMVRSMAKDPVIFAVANPIPEIYPDEAKEAGAKIVATGRSDFDNQINNVLVFPGLFRGALSVRAKDINDEMKLAAVDALAGFLDESEVCESRIIPRAFDPGVGKAVAMAVAKAAIDSGVAKVSPESKELEQIIDGDISLPR</sequence>
<dbReference type="Gene3D" id="3.40.50.10380">
    <property type="entry name" value="Malic enzyme, N-terminal domain"/>
    <property type="match status" value="1"/>
</dbReference>
<dbReference type="SUPFAM" id="SSF51735">
    <property type="entry name" value="NAD(P)-binding Rossmann-fold domains"/>
    <property type="match status" value="1"/>
</dbReference>
<evidence type="ECO:0000256" key="3">
    <source>
        <dbReference type="ARBA" id="ARBA00022723"/>
    </source>
</evidence>
<comment type="cofactor">
    <cofactor evidence="1">
        <name>Mn(2+)</name>
        <dbReference type="ChEBI" id="CHEBI:29035"/>
    </cofactor>
</comment>
<dbReference type="Pfam" id="PF00390">
    <property type="entry name" value="malic"/>
    <property type="match status" value="1"/>
</dbReference>
<evidence type="ECO:0000259" key="9">
    <source>
        <dbReference type="SMART" id="SM01274"/>
    </source>
</evidence>
<dbReference type="Proteomes" id="UP000035159">
    <property type="component" value="Chromosome"/>
</dbReference>
<proteinExistence type="inferred from homology"/>
<feature type="binding site" evidence="7">
    <location>
        <position position="157"/>
    </location>
    <ligand>
        <name>a divalent metal cation</name>
        <dbReference type="ChEBI" id="CHEBI:60240"/>
    </ligand>
</feature>
<evidence type="ECO:0000256" key="5">
    <source>
        <dbReference type="PIRSR" id="PIRSR000106-1"/>
    </source>
</evidence>
<dbReference type="InterPro" id="IPR051674">
    <property type="entry name" value="Malate_Decarboxylase"/>
</dbReference>
<dbReference type="RefSeq" id="WP_047754553.1">
    <property type="nucleotide sequence ID" value="NZ_CAJUHA010000015.1"/>
</dbReference>
<dbReference type="GO" id="GO:0051287">
    <property type="term" value="F:NAD binding"/>
    <property type="evidence" value="ECO:0007669"/>
    <property type="project" value="InterPro"/>
</dbReference>
<accession>A0A0G2ZCX3</accession>
<gene>
    <name evidence="10" type="ORF">IX53_05860</name>
</gene>
<evidence type="ECO:0000256" key="1">
    <source>
        <dbReference type="ARBA" id="ARBA00001936"/>
    </source>
</evidence>
<dbReference type="AlphaFoldDB" id="A0A0G2ZCX3"/>
<feature type="domain" description="Malic enzyme NAD-binding" evidence="8">
    <location>
        <begin position="158"/>
        <end position="383"/>
    </location>
</feature>
<reference evidence="10 11" key="1">
    <citation type="submission" date="2015-04" db="EMBL/GenBank/DDBJ databases">
        <title>Complete Genome Sequence of Kosmotoga pacifica SLHLJ1.</title>
        <authorList>
            <person name="Jiang L.J."/>
            <person name="Shao Z.Z."/>
            <person name="Jebbar M."/>
        </authorList>
    </citation>
    <scope>NUCLEOTIDE SEQUENCE [LARGE SCALE GENOMIC DNA]</scope>
    <source>
        <strain evidence="10 11">SLHLJ1</strain>
    </source>
</reference>
<keyword evidence="11" id="KW-1185">Reference proteome</keyword>
<evidence type="ECO:0000313" key="11">
    <source>
        <dbReference type="Proteomes" id="UP000035159"/>
    </source>
</evidence>
<comment type="similarity">
    <text evidence="2">Belongs to the malic enzymes family.</text>
</comment>
<name>A0A0G2ZCX3_9BACT</name>
<dbReference type="InterPro" id="IPR012301">
    <property type="entry name" value="Malic_N_dom"/>
</dbReference>
<dbReference type="GO" id="GO:0016616">
    <property type="term" value="F:oxidoreductase activity, acting on the CH-OH group of donors, NAD or NADP as acceptor"/>
    <property type="evidence" value="ECO:0007669"/>
    <property type="project" value="InterPro"/>
</dbReference>
<dbReference type="PANTHER" id="PTHR43237:SF4">
    <property type="entry name" value="NADP-DEPENDENT MALIC ENZYME"/>
    <property type="match status" value="1"/>
</dbReference>
<dbReference type="CDD" id="cd05311">
    <property type="entry name" value="NAD_bind_2_malic_enz"/>
    <property type="match status" value="1"/>
</dbReference>
<dbReference type="EMBL" id="CP011232">
    <property type="protein sequence ID" value="AKI97419.1"/>
    <property type="molecule type" value="Genomic_DNA"/>
</dbReference>
<dbReference type="FunFam" id="3.40.50.720:FF:000095">
    <property type="entry name" value="NADP-dependent malic enzyme"/>
    <property type="match status" value="1"/>
</dbReference>
<dbReference type="SMART" id="SM00919">
    <property type="entry name" value="Malic_M"/>
    <property type="match status" value="1"/>
</dbReference>
<organism evidence="10 11">
    <name type="scientific">Kosmotoga pacifica</name>
    <dbReference type="NCBI Taxonomy" id="1330330"/>
    <lineage>
        <taxon>Bacteria</taxon>
        <taxon>Thermotogati</taxon>
        <taxon>Thermotogota</taxon>
        <taxon>Thermotogae</taxon>
        <taxon>Kosmotogales</taxon>
        <taxon>Kosmotogaceae</taxon>
        <taxon>Kosmotoga</taxon>
    </lineage>
</organism>
<dbReference type="GO" id="GO:0004470">
    <property type="term" value="F:malic enzyme activity"/>
    <property type="evidence" value="ECO:0007669"/>
    <property type="project" value="InterPro"/>
</dbReference>
<comment type="cofactor">
    <cofactor evidence="7">
        <name>Mg(2+)</name>
        <dbReference type="ChEBI" id="CHEBI:18420"/>
    </cofactor>
    <cofactor evidence="7">
        <name>Mn(2+)</name>
        <dbReference type="ChEBI" id="CHEBI:29035"/>
    </cofactor>
    <text evidence="7">Divalent metal cations. Prefers magnesium or manganese.</text>
</comment>
<evidence type="ECO:0000313" key="10">
    <source>
        <dbReference type="EMBL" id="AKI97419.1"/>
    </source>
</evidence>
<keyword evidence="4" id="KW-0560">Oxidoreductase</keyword>
<dbReference type="InterPro" id="IPR036291">
    <property type="entry name" value="NAD(P)-bd_dom_sf"/>
</dbReference>
<dbReference type="InterPro" id="IPR001891">
    <property type="entry name" value="Malic_OxRdtase"/>
</dbReference>
<dbReference type="OrthoDB" id="9805787at2"/>
<keyword evidence="3 7" id="KW-0479">Metal-binding</keyword>
<dbReference type="InterPro" id="IPR037062">
    <property type="entry name" value="Malic_N_dom_sf"/>
</dbReference>
<feature type="active site" description="Proton acceptor" evidence="5">
    <location>
        <position position="89"/>
    </location>
</feature>
<feature type="binding site" evidence="7">
    <location>
        <position position="131"/>
    </location>
    <ligand>
        <name>a divalent metal cation</name>
        <dbReference type="ChEBI" id="CHEBI:60240"/>
    </ligand>
</feature>
<dbReference type="PIRSF" id="PIRSF000106">
    <property type="entry name" value="ME"/>
    <property type="match status" value="1"/>
</dbReference>
<dbReference type="PATRIC" id="fig|1330330.3.peg.1187"/>
<dbReference type="STRING" id="1330330.IX53_05860"/>
<evidence type="ECO:0000256" key="7">
    <source>
        <dbReference type="PIRSR" id="PIRSR000106-3"/>
    </source>
</evidence>
<evidence type="ECO:0000256" key="6">
    <source>
        <dbReference type="PIRSR" id="PIRSR000106-2"/>
    </source>
</evidence>
<dbReference type="InterPro" id="IPR012302">
    <property type="entry name" value="Malic_NAD-bd"/>
</dbReference>
<dbReference type="PANTHER" id="PTHR43237">
    <property type="entry name" value="NADP-DEPENDENT MALIC ENZYME"/>
    <property type="match status" value="1"/>
</dbReference>
<evidence type="ECO:0000256" key="2">
    <source>
        <dbReference type="ARBA" id="ARBA00008785"/>
    </source>
</evidence>
<dbReference type="InterPro" id="IPR045213">
    <property type="entry name" value="Malic_NAD-bd_bact_type"/>
</dbReference>
<feature type="binding site" evidence="6">
    <location>
        <position position="315"/>
    </location>
    <ligand>
        <name>(S)-malate</name>
        <dbReference type="ChEBI" id="CHEBI:15589"/>
    </ligand>
</feature>
<feature type="active site" description="Proton donor" evidence="5">
    <location>
        <position position="34"/>
    </location>
</feature>
<feature type="domain" description="Malic enzyme N-terminal" evidence="9">
    <location>
        <begin position="13"/>
        <end position="146"/>
    </location>
</feature>
<evidence type="ECO:0000256" key="4">
    <source>
        <dbReference type="ARBA" id="ARBA00023002"/>
    </source>
</evidence>
<protein>
    <submittedName>
        <fullName evidence="10">Malate dehydrogenase</fullName>
    </submittedName>
</protein>
<dbReference type="InterPro" id="IPR046346">
    <property type="entry name" value="Aminoacid_DH-like_N_sf"/>
</dbReference>
<feature type="binding site" evidence="7">
    <location>
        <position position="132"/>
    </location>
    <ligand>
        <name>a divalent metal cation</name>
        <dbReference type="ChEBI" id="CHEBI:60240"/>
    </ligand>
</feature>